<gene>
    <name evidence="1" type="ORF">QWI16_05155</name>
</gene>
<keyword evidence="2" id="KW-1185">Reference proteome</keyword>
<sequence length="209" mass="22838">MGSIVTLIAAGIFIYLGFKLFSSRAARASRERLIDTYPFPPAIKDKVRQAYPHLTDAQADKVMDGLREYFQLCNIAGKRMVAMPSQAVDTAWHEFILFTRKYQYFCEKALGKFLHHTPAEAMRTPTQAQQGIKTAWKISCFREKLSPSSPQRLPLLFAMDTELAIADGFHYTVNCQKTGEGYCASHIGCGSGCGGCSGGDGCGSGCGGD</sequence>
<proteinExistence type="predicted"/>
<protein>
    <submittedName>
        <fullName evidence="1">Uncharacterized protein</fullName>
    </submittedName>
</protein>
<organism evidence="1 2">
    <name type="scientific">Gilvimarinus algae</name>
    <dbReference type="NCBI Taxonomy" id="3058037"/>
    <lineage>
        <taxon>Bacteria</taxon>
        <taxon>Pseudomonadati</taxon>
        <taxon>Pseudomonadota</taxon>
        <taxon>Gammaproteobacteria</taxon>
        <taxon>Cellvibrionales</taxon>
        <taxon>Cellvibrionaceae</taxon>
        <taxon>Gilvimarinus</taxon>
    </lineage>
</organism>
<comment type="caution">
    <text evidence="1">The sequence shown here is derived from an EMBL/GenBank/DDBJ whole genome shotgun (WGS) entry which is preliminary data.</text>
</comment>
<dbReference type="EMBL" id="JAULRT010000035">
    <property type="protein sequence ID" value="MDO3381552.1"/>
    <property type="molecule type" value="Genomic_DNA"/>
</dbReference>
<reference evidence="1" key="1">
    <citation type="submission" date="2023-07" db="EMBL/GenBank/DDBJ databases">
        <title>Gilvimarinus algae sp. nov., isolated from the surface of Kelp.</title>
        <authorList>
            <person name="Sun Y.Y."/>
            <person name="Gong Y."/>
            <person name="Du Z.J."/>
        </authorList>
    </citation>
    <scope>NUCLEOTIDE SEQUENCE</scope>
    <source>
        <strain evidence="1">SDUM040014</strain>
    </source>
</reference>
<dbReference type="RefSeq" id="WP_302711684.1">
    <property type="nucleotide sequence ID" value="NZ_JAULRT010000035.1"/>
</dbReference>
<dbReference type="Proteomes" id="UP001168380">
    <property type="component" value="Unassembled WGS sequence"/>
</dbReference>
<name>A0ABT8TGZ0_9GAMM</name>
<evidence type="ECO:0000313" key="1">
    <source>
        <dbReference type="EMBL" id="MDO3381552.1"/>
    </source>
</evidence>
<evidence type="ECO:0000313" key="2">
    <source>
        <dbReference type="Proteomes" id="UP001168380"/>
    </source>
</evidence>
<accession>A0ABT8TGZ0</accession>